<dbReference type="EMBL" id="CAMXCT010000113">
    <property type="protein sequence ID" value="CAI3974021.1"/>
    <property type="molecule type" value="Genomic_DNA"/>
</dbReference>
<keyword evidence="4" id="KW-1185">Reference proteome</keyword>
<organism evidence="2">
    <name type="scientific">Cladocopium goreaui</name>
    <dbReference type="NCBI Taxonomy" id="2562237"/>
    <lineage>
        <taxon>Eukaryota</taxon>
        <taxon>Sar</taxon>
        <taxon>Alveolata</taxon>
        <taxon>Dinophyceae</taxon>
        <taxon>Suessiales</taxon>
        <taxon>Symbiodiniaceae</taxon>
        <taxon>Cladocopium</taxon>
    </lineage>
</organism>
<reference evidence="2" key="1">
    <citation type="submission" date="2022-10" db="EMBL/GenBank/DDBJ databases">
        <authorList>
            <person name="Chen Y."/>
            <person name="Dougan E. K."/>
            <person name="Chan C."/>
            <person name="Rhodes N."/>
            <person name="Thang M."/>
        </authorList>
    </citation>
    <scope>NUCLEOTIDE SEQUENCE</scope>
</reference>
<sequence>MDPGIDELDSNLYLSLPDVSRDAFDSEDPALFGDNPLEDECGWPPSPAPTRTDGPELQIGFQQSLPNHSDALGFPHASEQSTFNFDNLLAHAVRDISEGPIQLPWESNEWACIFDPNYDPMDALVPQFEPKLKVPKLLHDRPTPGTHSQLGHSSSAMADKPIFQMAVSRRKDQLWTEKRESELQRSLKKWFAIVGNWPDSWRCKQELTAYSFDVPDLHDITVSKRCLGVDPLVHSPGKSLMPAPADDGTALQRSLESDEARVIRLVDKLLLEIQSGYFNPDCSRAGRFNKQCMPDPSSDVGAQSFNDSDGENFFMEETIDKKLSDAVEVVETQTAEIDEDHYTSSSSDSEAESVVLEAPVRVFLPPRAPEGYHFMQHRQRCNELSTATLNLNDLLRAQNIASFSELAFACGAPNKAPTDDEFRAFTTSILGAGFTAGETEPSHALLDKCQLMYDTGAVVWISPSLCTKRESEVQAAPKDSQQVLRIEAQTLKVNTEGPKVADADHGSEIKLQWCLQRRGVAFEMCELVSWETSQKWLATLFAAYSTDPPPGFARVTLQQLVAADKAMWTMLARDIASVKPDINGKRPLDEAIEKLMRDPRITMYMLALPTRSPAAVAAAPKSSGSTHAAGTIQPKKKARPSKRNRTQPTPPEELKTCYQQTADGKPICWAYNLQNGCTLEATGQPPKCRKGAHICAYCRKDTHASYPMLGARIWPPKLTFEALLRSSLGLQEAVLQKVSEPEDEGLHRVWCSAFFDDFPTMSVAALSKSTDQCVGLLFDMLGIQFAKEGKKSQAFGPEMKALGLIFDLSQFDEGVVYIKHTPERRAELLAKINSILEQDSLTPKEAESFRGRIQWFESYLFGRIANLSIHRIGKRAQQKGSKTKSKLDDELRSSLIFLRTRVQTGSPLLLTAETEDSVLIFTDGAFDAENLKGSVGGVLLDHKGRPLRFFSENFPALVMKRFLEVSDNPIYLIELLAGYIAAFLWGGLTTGRYVVMYIDNEASRLALIKAYSSTPMGNVIVQMFVSSEDSSQWKVWFGRVCSYSNIADAPSRMEVQDLVTRGAMQDKCAWDVILLKLEEAEHNLGLG</sequence>
<evidence type="ECO:0000313" key="2">
    <source>
        <dbReference type="EMBL" id="CAI3974021.1"/>
    </source>
</evidence>
<feature type="region of interest" description="Disordered" evidence="1">
    <location>
        <begin position="25"/>
        <end position="54"/>
    </location>
</feature>
<reference evidence="3 4" key="2">
    <citation type="submission" date="2024-05" db="EMBL/GenBank/DDBJ databases">
        <authorList>
            <person name="Chen Y."/>
            <person name="Shah S."/>
            <person name="Dougan E. K."/>
            <person name="Thang M."/>
            <person name="Chan C."/>
        </authorList>
    </citation>
    <scope>NUCLEOTIDE SEQUENCE [LARGE SCALE GENOMIC DNA]</scope>
</reference>
<evidence type="ECO:0000313" key="3">
    <source>
        <dbReference type="EMBL" id="CAL4761333.1"/>
    </source>
</evidence>
<proteinExistence type="predicted"/>
<comment type="caution">
    <text evidence="2">The sequence shown here is derived from an EMBL/GenBank/DDBJ whole genome shotgun (WGS) entry which is preliminary data.</text>
</comment>
<dbReference type="EMBL" id="CAMXCT020000113">
    <property type="protein sequence ID" value="CAL1127396.1"/>
    <property type="molecule type" value="Genomic_DNA"/>
</dbReference>
<evidence type="ECO:0000313" key="4">
    <source>
        <dbReference type="Proteomes" id="UP001152797"/>
    </source>
</evidence>
<dbReference type="OrthoDB" id="448198at2759"/>
<feature type="compositionally biased region" description="Basic residues" evidence="1">
    <location>
        <begin position="634"/>
        <end position="645"/>
    </location>
</feature>
<protein>
    <submittedName>
        <fullName evidence="2">Uncharacterized protein</fullName>
    </submittedName>
</protein>
<dbReference type="AlphaFoldDB" id="A0A9P1BLM5"/>
<accession>A0A9P1BLM5</accession>
<gene>
    <name evidence="2" type="ORF">C1SCF055_LOCUS2461</name>
</gene>
<feature type="region of interest" description="Disordered" evidence="1">
    <location>
        <begin position="617"/>
        <end position="655"/>
    </location>
</feature>
<evidence type="ECO:0000256" key="1">
    <source>
        <dbReference type="SAM" id="MobiDB-lite"/>
    </source>
</evidence>
<dbReference type="EMBL" id="CAMXCT030000113">
    <property type="protein sequence ID" value="CAL4761333.1"/>
    <property type="molecule type" value="Genomic_DNA"/>
</dbReference>
<dbReference type="Proteomes" id="UP001152797">
    <property type="component" value="Unassembled WGS sequence"/>
</dbReference>
<name>A0A9P1BLM5_9DINO</name>